<evidence type="ECO:0000313" key="1">
    <source>
        <dbReference type="EMBL" id="KAF5387414.1"/>
    </source>
</evidence>
<keyword evidence="2" id="KW-1185">Reference proteome</keyword>
<organism evidence="1 2">
    <name type="scientific">Collybiopsis confluens</name>
    <dbReference type="NCBI Taxonomy" id="2823264"/>
    <lineage>
        <taxon>Eukaryota</taxon>
        <taxon>Fungi</taxon>
        <taxon>Dikarya</taxon>
        <taxon>Basidiomycota</taxon>
        <taxon>Agaricomycotina</taxon>
        <taxon>Agaricomycetes</taxon>
        <taxon>Agaricomycetidae</taxon>
        <taxon>Agaricales</taxon>
        <taxon>Marasmiineae</taxon>
        <taxon>Omphalotaceae</taxon>
        <taxon>Collybiopsis</taxon>
    </lineage>
</organism>
<accession>A0A8H5MB50</accession>
<evidence type="ECO:0000313" key="2">
    <source>
        <dbReference type="Proteomes" id="UP000518752"/>
    </source>
</evidence>
<dbReference type="Proteomes" id="UP000518752">
    <property type="component" value="Unassembled WGS sequence"/>
</dbReference>
<name>A0A8H5MB50_9AGAR</name>
<gene>
    <name evidence="1" type="ORF">D9757_007772</name>
</gene>
<dbReference type="EMBL" id="JAACJN010000032">
    <property type="protein sequence ID" value="KAF5387414.1"/>
    <property type="molecule type" value="Genomic_DNA"/>
</dbReference>
<sequence>MSSRPTPLYRHRDRAIDTLALAISFFLAHAPPPAASAASPRPSDLPRFITFAPADAPAHICLCTAIETEQFLCTVPTLLSPISKFSIDVREQQQKWETAASDGGDRRGPDKLQQKLDRLPAPSLCHLHSWTLETAPTSMQTTLTKNASDSGPPFLPFFLPLHRQQDQELHPLRFALPRTPYTMSDWAPLSLVSEEGRRWMKELLGY</sequence>
<comment type="caution">
    <text evidence="1">The sequence shown here is derived from an EMBL/GenBank/DDBJ whole genome shotgun (WGS) entry which is preliminary data.</text>
</comment>
<proteinExistence type="predicted"/>
<protein>
    <submittedName>
        <fullName evidence="1">Uncharacterized protein</fullName>
    </submittedName>
</protein>
<dbReference type="AlphaFoldDB" id="A0A8H5MB50"/>
<reference evidence="1 2" key="1">
    <citation type="journal article" date="2020" name="ISME J.">
        <title>Uncovering the hidden diversity of litter-decomposition mechanisms in mushroom-forming fungi.</title>
        <authorList>
            <person name="Floudas D."/>
            <person name="Bentzer J."/>
            <person name="Ahren D."/>
            <person name="Johansson T."/>
            <person name="Persson P."/>
            <person name="Tunlid A."/>
        </authorList>
    </citation>
    <scope>NUCLEOTIDE SEQUENCE [LARGE SCALE GENOMIC DNA]</scope>
    <source>
        <strain evidence="1 2">CBS 406.79</strain>
    </source>
</reference>